<evidence type="ECO:0000259" key="11">
    <source>
        <dbReference type="Pfam" id="PF02879"/>
    </source>
</evidence>
<dbReference type="AlphaFoldDB" id="A0A9D1NFD8"/>
<evidence type="ECO:0000256" key="1">
    <source>
        <dbReference type="ARBA" id="ARBA00001946"/>
    </source>
</evidence>
<dbReference type="InterPro" id="IPR005843">
    <property type="entry name" value="A-D-PHexomutase_C"/>
</dbReference>
<proteinExistence type="inferred from homology"/>
<dbReference type="GO" id="GO:0005975">
    <property type="term" value="P:carbohydrate metabolic process"/>
    <property type="evidence" value="ECO:0007669"/>
    <property type="project" value="InterPro"/>
</dbReference>
<feature type="domain" description="Alpha-D-phosphohexomutase alpha/beta/alpha" evidence="11">
    <location>
        <begin position="362"/>
        <end position="451"/>
    </location>
</feature>
<keyword evidence="4" id="KW-0479">Metal-binding</keyword>
<dbReference type="PROSITE" id="PS00710">
    <property type="entry name" value="PGM_PMM"/>
    <property type="match status" value="1"/>
</dbReference>
<dbReference type="GO" id="GO:0008966">
    <property type="term" value="F:phosphoglucosamine mutase activity"/>
    <property type="evidence" value="ECO:0007669"/>
    <property type="project" value="UniProtKB-EC"/>
</dbReference>
<dbReference type="Pfam" id="PF02878">
    <property type="entry name" value="PGM_PMM_I"/>
    <property type="match status" value="1"/>
</dbReference>
<dbReference type="Gene3D" id="3.30.310.50">
    <property type="entry name" value="Alpha-D-phosphohexomutase, C-terminal domain"/>
    <property type="match status" value="1"/>
</dbReference>
<dbReference type="GO" id="GO:0000287">
    <property type="term" value="F:magnesium ion binding"/>
    <property type="evidence" value="ECO:0007669"/>
    <property type="project" value="InterPro"/>
</dbReference>
<dbReference type="InterPro" id="IPR016066">
    <property type="entry name" value="A-D-PHexomutase_CS"/>
</dbReference>
<evidence type="ECO:0000259" key="12">
    <source>
        <dbReference type="Pfam" id="PF02880"/>
    </source>
</evidence>
<dbReference type="FunFam" id="3.40.120.10:FF:000001">
    <property type="entry name" value="Phosphoglucosamine mutase"/>
    <property type="match status" value="1"/>
</dbReference>
<dbReference type="Pfam" id="PF00132">
    <property type="entry name" value="Hexapep"/>
    <property type="match status" value="2"/>
</dbReference>
<dbReference type="GO" id="GO:0004615">
    <property type="term" value="F:phosphomannomutase activity"/>
    <property type="evidence" value="ECO:0007669"/>
    <property type="project" value="TreeGrafter"/>
</dbReference>
<reference evidence="13" key="1">
    <citation type="submission" date="2020-10" db="EMBL/GenBank/DDBJ databases">
        <authorList>
            <person name="Gilroy R."/>
        </authorList>
    </citation>
    <scope>NUCLEOTIDE SEQUENCE</scope>
    <source>
        <strain evidence="13">CHK186-9395</strain>
    </source>
</reference>
<name>A0A9D1NFD8_9FIRM</name>
<dbReference type="InterPro" id="IPR011004">
    <property type="entry name" value="Trimer_LpxA-like_sf"/>
</dbReference>
<dbReference type="PANTHER" id="PTHR42946">
    <property type="entry name" value="PHOSPHOHEXOSE MUTASE"/>
    <property type="match status" value="1"/>
</dbReference>
<keyword evidence="5" id="KW-0460">Magnesium</keyword>
<dbReference type="EC" id="5.4.2.10" evidence="7"/>
<dbReference type="Proteomes" id="UP000886861">
    <property type="component" value="Unassembled WGS sequence"/>
</dbReference>
<comment type="caution">
    <text evidence="13">The sequence shown here is derived from an EMBL/GenBank/DDBJ whole genome shotgun (WGS) entry which is preliminary data.</text>
</comment>
<evidence type="ECO:0000256" key="4">
    <source>
        <dbReference type="ARBA" id="ARBA00022723"/>
    </source>
</evidence>
<evidence type="ECO:0000256" key="6">
    <source>
        <dbReference type="ARBA" id="ARBA00023235"/>
    </source>
</evidence>
<dbReference type="Pfam" id="PF02879">
    <property type="entry name" value="PGM_PMM_II"/>
    <property type="match status" value="1"/>
</dbReference>
<dbReference type="InterPro" id="IPR016055">
    <property type="entry name" value="A-D-PHexomutase_a/b/a-I/II/III"/>
</dbReference>
<feature type="domain" description="Alpha-D-phosphohexomutase alpha/beta/alpha" evidence="12">
    <location>
        <begin position="456"/>
        <end position="561"/>
    </location>
</feature>
<comment type="cofactor">
    <cofactor evidence="1">
        <name>Mg(2+)</name>
        <dbReference type="ChEBI" id="CHEBI:18420"/>
    </cofactor>
</comment>
<dbReference type="InterPro" id="IPR050060">
    <property type="entry name" value="Phosphoglucosamine_mutase"/>
</dbReference>
<gene>
    <name evidence="13" type="ORF">IAA62_02760</name>
</gene>
<dbReference type="InterPro" id="IPR005844">
    <property type="entry name" value="A-D-PHexomutase_a/b/a-I"/>
</dbReference>
<feature type="domain" description="Alpha-D-phosphohexomutase alpha/beta/alpha" evidence="10">
    <location>
        <begin position="218"/>
        <end position="345"/>
    </location>
</feature>
<evidence type="ECO:0000313" key="14">
    <source>
        <dbReference type="Proteomes" id="UP000886861"/>
    </source>
</evidence>
<dbReference type="EMBL" id="DVOJ01000010">
    <property type="protein sequence ID" value="HIV01458.1"/>
    <property type="molecule type" value="Genomic_DNA"/>
</dbReference>
<evidence type="ECO:0000256" key="3">
    <source>
        <dbReference type="ARBA" id="ARBA00022553"/>
    </source>
</evidence>
<feature type="domain" description="Alpha-D-phosphohexomutase C-terminal" evidence="9">
    <location>
        <begin position="582"/>
        <end position="624"/>
    </location>
</feature>
<evidence type="ECO:0000313" key="13">
    <source>
        <dbReference type="EMBL" id="HIV01458.1"/>
    </source>
</evidence>
<comment type="similarity">
    <text evidence="2">Belongs to the phosphohexose mutase family.</text>
</comment>
<organism evidence="13 14">
    <name type="scientific">Candidatus Caccopulliclostridium gallistercoris</name>
    <dbReference type="NCBI Taxonomy" id="2840719"/>
    <lineage>
        <taxon>Bacteria</taxon>
        <taxon>Bacillati</taxon>
        <taxon>Bacillota</taxon>
        <taxon>Clostridia</taxon>
        <taxon>Candidatus Caccopulliclostridium</taxon>
    </lineage>
</organism>
<evidence type="ECO:0000259" key="10">
    <source>
        <dbReference type="Pfam" id="PF02878"/>
    </source>
</evidence>
<dbReference type="Pfam" id="PF02880">
    <property type="entry name" value="PGM_PMM_III"/>
    <property type="match status" value="1"/>
</dbReference>
<protein>
    <recommendedName>
        <fullName evidence="8">Phosphoglucosamine mutase</fullName>
        <ecNumber evidence="7">5.4.2.10</ecNumber>
    </recommendedName>
</protein>
<evidence type="ECO:0000256" key="7">
    <source>
        <dbReference type="ARBA" id="ARBA00066330"/>
    </source>
</evidence>
<evidence type="ECO:0000259" key="9">
    <source>
        <dbReference type="Pfam" id="PF00408"/>
    </source>
</evidence>
<evidence type="ECO:0000256" key="8">
    <source>
        <dbReference type="ARBA" id="ARBA00068193"/>
    </source>
</evidence>
<evidence type="ECO:0000256" key="5">
    <source>
        <dbReference type="ARBA" id="ARBA00022842"/>
    </source>
</evidence>
<evidence type="ECO:0000256" key="2">
    <source>
        <dbReference type="ARBA" id="ARBA00010231"/>
    </source>
</evidence>
<dbReference type="Gene3D" id="3.40.120.10">
    <property type="entry name" value="Alpha-D-Glucose-1,6-Bisphosphate, subunit A, domain 3"/>
    <property type="match status" value="3"/>
</dbReference>
<dbReference type="InterPro" id="IPR001451">
    <property type="entry name" value="Hexapep"/>
</dbReference>
<dbReference type="GO" id="GO:0005829">
    <property type="term" value="C:cytosol"/>
    <property type="evidence" value="ECO:0007669"/>
    <property type="project" value="TreeGrafter"/>
</dbReference>
<sequence>MEKIESLNGNIMKIGKNSSVSKSAIVENGAIIGDNCKIEGTSHIFAGAKIENSTIINSTIKEKAIISNSIITDSYIGEKTNVGPFTHIRGGAKIGKECKIGNFVEVKNCKIKDRTKACHLAYLGDAEIGEDCNIGCGVIFANYDGLEKYKTIVGDRVFIGCNSTIIAPCTLEDECFIAAGSTITKQVDKRGLGIARARQVNKEAFYNPYLENFKRAKIYFGTDGIRGVVDSELTEDLAYSTGNALCQLKENPKVIIGRDTRPSGEKISKAIIQGLINGGAEVFNVGIVPTSAISYLTKKLGLDYGIVITASHNPKEYNGIKVFGNSGVKITDAEEIKIESKLKSEISSPGGKVLNLSAEVKAYEEFLKNSIKTNLNGLKILLDCANGASSKIAPKIFKMLGADVKAINIKGEINNNCGATHIENLIANMEGFDLGFSFDGDSDRVICVDKNKNIFDGDKIIYLLSLYKKKNGEEIHDVVGTVMTNKKIEELLKENDINLIRTPVGDKYIIEEMLNNGEKIGGEQAGHIIIGDKHITGDGILCAIMLSEIYKEDEKLFEDVVNIKTYPQATEEIKTKNFRAKNILKEENVVKAIEKAKKNARVVVRPSGTEPKIRIMVEAKENAENYAKNIKLEIEKIIETLAEN</sequence>
<dbReference type="SUPFAM" id="SSF55957">
    <property type="entry name" value="Phosphoglucomutase, C-terminal domain"/>
    <property type="match status" value="1"/>
</dbReference>
<dbReference type="Gene3D" id="2.160.10.10">
    <property type="entry name" value="Hexapeptide repeat proteins"/>
    <property type="match status" value="1"/>
</dbReference>
<dbReference type="InterPro" id="IPR036900">
    <property type="entry name" value="A-D-PHexomutase_C_sf"/>
</dbReference>
<dbReference type="SUPFAM" id="SSF53738">
    <property type="entry name" value="Phosphoglucomutase, first 3 domains"/>
    <property type="match status" value="2"/>
</dbReference>
<accession>A0A9D1NFD8</accession>
<dbReference type="PANTHER" id="PTHR42946:SF1">
    <property type="entry name" value="PHOSPHOGLUCOMUTASE (ALPHA-D-GLUCOSE-1,6-BISPHOSPHATE-DEPENDENT)"/>
    <property type="match status" value="1"/>
</dbReference>
<reference evidence="13" key="2">
    <citation type="journal article" date="2021" name="PeerJ">
        <title>Extensive microbial diversity within the chicken gut microbiome revealed by metagenomics and culture.</title>
        <authorList>
            <person name="Gilroy R."/>
            <person name="Ravi A."/>
            <person name="Getino M."/>
            <person name="Pursley I."/>
            <person name="Horton D.L."/>
            <person name="Alikhan N.F."/>
            <person name="Baker D."/>
            <person name="Gharbi K."/>
            <person name="Hall N."/>
            <person name="Watson M."/>
            <person name="Adriaenssens E.M."/>
            <person name="Foster-Nyarko E."/>
            <person name="Jarju S."/>
            <person name="Secka A."/>
            <person name="Antonio M."/>
            <person name="Oren A."/>
            <person name="Chaudhuri R.R."/>
            <person name="La Ragione R."/>
            <person name="Hildebrand F."/>
            <person name="Pallen M.J."/>
        </authorList>
    </citation>
    <scope>NUCLEOTIDE SEQUENCE</scope>
    <source>
        <strain evidence="13">CHK186-9395</strain>
    </source>
</reference>
<dbReference type="FunFam" id="3.40.120.10:FF:000002">
    <property type="entry name" value="Phosphoglucosamine mutase"/>
    <property type="match status" value="1"/>
</dbReference>
<dbReference type="PRINTS" id="PR00509">
    <property type="entry name" value="PGMPMM"/>
</dbReference>
<keyword evidence="6" id="KW-0413">Isomerase</keyword>
<dbReference type="InterPro" id="IPR005845">
    <property type="entry name" value="A-D-PHexomutase_a/b/a-II"/>
</dbReference>
<dbReference type="Pfam" id="PF14602">
    <property type="entry name" value="Hexapep_2"/>
    <property type="match status" value="1"/>
</dbReference>
<dbReference type="InterPro" id="IPR005841">
    <property type="entry name" value="Alpha-D-phosphohexomutase_SF"/>
</dbReference>
<dbReference type="Pfam" id="PF00408">
    <property type="entry name" value="PGM_PMM_IV"/>
    <property type="match status" value="1"/>
</dbReference>
<dbReference type="GO" id="GO:0009252">
    <property type="term" value="P:peptidoglycan biosynthetic process"/>
    <property type="evidence" value="ECO:0007669"/>
    <property type="project" value="TreeGrafter"/>
</dbReference>
<dbReference type="SUPFAM" id="SSF51161">
    <property type="entry name" value="Trimeric LpxA-like enzymes"/>
    <property type="match status" value="1"/>
</dbReference>
<dbReference type="GO" id="GO:0006048">
    <property type="term" value="P:UDP-N-acetylglucosamine biosynthetic process"/>
    <property type="evidence" value="ECO:0007669"/>
    <property type="project" value="TreeGrafter"/>
</dbReference>
<dbReference type="InterPro" id="IPR005846">
    <property type="entry name" value="A-D-PHexomutase_a/b/a-III"/>
</dbReference>
<keyword evidence="3" id="KW-0597">Phosphoprotein</keyword>